<dbReference type="SUPFAM" id="SSF48452">
    <property type="entry name" value="TPR-like"/>
    <property type="match status" value="1"/>
</dbReference>
<evidence type="ECO:0000256" key="1">
    <source>
        <dbReference type="SAM" id="MobiDB-lite"/>
    </source>
</evidence>
<accession>A0ABW7SWD1</accession>
<dbReference type="EMBL" id="JBIRRB010000001">
    <property type="protein sequence ID" value="MFI0909509.1"/>
    <property type="molecule type" value="Genomic_DNA"/>
</dbReference>
<keyword evidence="3" id="KW-1185">Reference proteome</keyword>
<name>A0ABW7SWD1_9ACTN</name>
<reference evidence="2 3" key="1">
    <citation type="submission" date="2024-10" db="EMBL/GenBank/DDBJ databases">
        <title>The Natural Products Discovery Center: Release of the First 8490 Sequenced Strains for Exploring Actinobacteria Biosynthetic Diversity.</title>
        <authorList>
            <person name="Kalkreuter E."/>
            <person name="Kautsar S.A."/>
            <person name="Yang D."/>
            <person name="Bader C.D."/>
            <person name="Teijaro C.N."/>
            <person name="Fluegel L."/>
            <person name="Davis C.M."/>
            <person name="Simpson J.R."/>
            <person name="Lauterbach L."/>
            <person name="Steele A.D."/>
            <person name="Gui C."/>
            <person name="Meng S."/>
            <person name="Li G."/>
            <person name="Viehrig K."/>
            <person name="Ye F."/>
            <person name="Su P."/>
            <person name="Kiefer A.F."/>
            <person name="Nichols A."/>
            <person name="Cepeda A.J."/>
            <person name="Yan W."/>
            <person name="Fan B."/>
            <person name="Jiang Y."/>
            <person name="Adhikari A."/>
            <person name="Zheng C.-J."/>
            <person name="Schuster L."/>
            <person name="Cowan T.M."/>
            <person name="Smanski M.J."/>
            <person name="Chevrette M.G."/>
            <person name="De Carvalho L.P.S."/>
            <person name="Shen B."/>
        </authorList>
    </citation>
    <scope>NUCLEOTIDE SEQUENCE [LARGE SCALE GENOMIC DNA]</scope>
    <source>
        <strain evidence="2 3">NPDC020979</strain>
    </source>
</reference>
<feature type="region of interest" description="Disordered" evidence="1">
    <location>
        <begin position="112"/>
        <end position="140"/>
    </location>
</feature>
<protein>
    <recommendedName>
        <fullName evidence="4">Tetratricopeptide repeat protein</fullName>
    </recommendedName>
</protein>
<organism evidence="2 3">
    <name type="scientific">Streptomyces abikoensis</name>
    <dbReference type="NCBI Taxonomy" id="97398"/>
    <lineage>
        <taxon>Bacteria</taxon>
        <taxon>Bacillati</taxon>
        <taxon>Actinomycetota</taxon>
        <taxon>Actinomycetes</taxon>
        <taxon>Kitasatosporales</taxon>
        <taxon>Streptomycetaceae</taxon>
        <taxon>Streptomyces</taxon>
    </lineage>
</organism>
<dbReference type="Proteomes" id="UP001611162">
    <property type="component" value="Unassembled WGS sequence"/>
</dbReference>
<sequence>MGGALIASGDREAGLAALTEAYEALSALGDVRMAGRALAALGRHAHSAEALERAAEMLRETRAGHYEAEVREELAGLLERSGDAEAARGHLSRAVELLAAGGSPRAGELRERLLSISPSGGHPAPPAFEERGPGRSPGKR</sequence>
<comment type="caution">
    <text evidence="2">The sequence shown here is derived from an EMBL/GenBank/DDBJ whole genome shotgun (WGS) entry which is preliminary data.</text>
</comment>
<evidence type="ECO:0008006" key="4">
    <source>
        <dbReference type="Google" id="ProtNLM"/>
    </source>
</evidence>
<gene>
    <name evidence="2" type="ORF">ACH4TF_03525</name>
</gene>
<dbReference type="RefSeq" id="WP_397612045.1">
    <property type="nucleotide sequence ID" value="NZ_JBIRRB010000001.1"/>
</dbReference>
<dbReference type="InterPro" id="IPR011990">
    <property type="entry name" value="TPR-like_helical_dom_sf"/>
</dbReference>
<evidence type="ECO:0000313" key="2">
    <source>
        <dbReference type="EMBL" id="MFI0909509.1"/>
    </source>
</evidence>
<proteinExistence type="predicted"/>
<dbReference type="Gene3D" id="1.25.40.10">
    <property type="entry name" value="Tetratricopeptide repeat domain"/>
    <property type="match status" value="1"/>
</dbReference>
<evidence type="ECO:0000313" key="3">
    <source>
        <dbReference type="Proteomes" id="UP001611162"/>
    </source>
</evidence>